<dbReference type="PROSITE" id="PS00077">
    <property type="entry name" value="COX1_CUB"/>
    <property type="match status" value="1"/>
</dbReference>
<evidence type="ECO:0000256" key="5">
    <source>
        <dbReference type="ARBA" id="ARBA00022989"/>
    </source>
</evidence>
<dbReference type="GO" id="GO:0009060">
    <property type="term" value="P:aerobic respiration"/>
    <property type="evidence" value="ECO:0007669"/>
    <property type="project" value="InterPro"/>
</dbReference>
<feature type="transmembrane region" description="Helical" evidence="9">
    <location>
        <begin position="270"/>
        <end position="290"/>
    </location>
</feature>
<feature type="transmembrane region" description="Helical" evidence="9">
    <location>
        <begin position="406"/>
        <end position="432"/>
    </location>
</feature>
<protein>
    <submittedName>
        <fullName evidence="11">Cytochrome c oxidase subunit I</fullName>
    </submittedName>
</protein>
<dbReference type="AlphaFoldDB" id="A0A537KDG6"/>
<keyword evidence="8" id="KW-0479">Metal-binding</keyword>
<keyword evidence="3 8" id="KW-0812">Transmembrane</keyword>
<dbReference type="GO" id="GO:0022904">
    <property type="term" value="P:respiratory electron transport chain"/>
    <property type="evidence" value="ECO:0007669"/>
    <property type="project" value="TreeGrafter"/>
</dbReference>
<dbReference type="Proteomes" id="UP000318509">
    <property type="component" value="Unassembled WGS sequence"/>
</dbReference>
<feature type="transmembrane region" description="Helical" evidence="9">
    <location>
        <begin position="373"/>
        <end position="394"/>
    </location>
</feature>
<reference evidence="11 12" key="1">
    <citation type="journal article" date="2019" name="Nat. Microbiol.">
        <title>Mediterranean grassland soil C-N compound turnover is dependent on rainfall and depth, and is mediated by genomically divergent microorganisms.</title>
        <authorList>
            <person name="Diamond S."/>
            <person name="Andeer P.F."/>
            <person name="Li Z."/>
            <person name="Crits-Christoph A."/>
            <person name="Burstein D."/>
            <person name="Anantharaman K."/>
            <person name="Lane K.R."/>
            <person name="Thomas B.C."/>
            <person name="Pan C."/>
            <person name="Northen T.R."/>
            <person name="Banfield J.F."/>
        </authorList>
    </citation>
    <scope>NUCLEOTIDE SEQUENCE [LARGE SCALE GENOMIC DNA]</scope>
    <source>
        <strain evidence="11">NP_3</strain>
    </source>
</reference>
<evidence type="ECO:0000313" key="11">
    <source>
        <dbReference type="EMBL" id="TMI93828.1"/>
    </source>
</evidence>
<dbReference type="GO" id="GO:0015990">
    <property type="term" value="P:electron transport coupled proton transport"/>
    <property type="evidence" value="ECO:0007669"/>
    <property type="project" value="TreeGrafter"/>
</dbReference>
<dbReference type="GO" id="GO:0020037">
    <property type="term" value="F:heme binding"/>
    <property type="evidence" value="ECO:0007669"/>
    <property type="project" value="InterPro"/>
</dbReference>
<evidence type="ECO:0000256" key="1">
    <source>
        <dbReference type="ARBA" id="ARBA00004141"/>
    </source>
</evidence>
<feature type="transmembrane region" description="Helical" evidence="9">
    <location>
        <begin position="208"/>
        <end position="236"/>
    </location>
</feature>
<keyword evidence="8" id="KW-0408">Iron</keyword>
<comment type="function">
    <text evidence="7">Cytochrome c oxidase is the component of the respiratory chain that catalyzes the reduction of oxygen to water. Subunits 1-3 form the functional core of the enzyme complex. CO I is the catalytic subunit of the enzyme. Electrons originating in cytochrome c are transferred via the copper A center of subunit 2 and heme A of subunit 1 to the bimetallic center formed by heme A3 and copper B.</text>
</comment>
<dbReference type="PROSITE" id="PS50855">
    <property type="entry name" value="COX1"/>
    <property type="match status" value="1"/>
</dbReference>
<dbReference type="PANTHER" id="PTHR10422:SF18">
    <property type="entry name" value="CYTOCHROME C OXIDASE SUBUNIT 1"/>
    <property type="match status" value="1"/>
</dbReference>
<keyword evidence="5 9" id="KW-1133">Transmembrane helix</keyword>
<dbReference type="InterPro" id="IPR036927">
    <property type="entry name" value="Cyt_c_oxase-like_su1_sf"/>
</dbReference>
<comment type="similarity">
    <text evidence="8">Belongs to the heme-copper respiratory oxidase family.</text>
</comment>
<dbReference type="Pfam" id="PF00115">
    <property type="entry name" value="COX1"/>
    <property type="match status" value="1"/>
</dbReference>
<feature type="transmembrane region" description="Helical" evidence="9">
    <location>
        <begin position="116"/>
        <end position="139"/>
    </location>
</feature>
<keyword evidence="2 8" id="KW-0679">Respiratory chain</keyword>
<organism evidence="11 12">
    <name type="scientific">Candidatus Segetimicrobium genomatis</name>
    <dbReference type="NCBI Taxonomy" id="2569760"/>
    <lineage>
        <taxon>Bacteria</taxon>
        <taxon>Bacillati</taxon>
        <taxon>Candidatus Sysuimicrobiota</taxon>
        <taxon>Candidatus Sysuimicrobiia</taxon>
        <taxon>Candidatus Sysuimicrobiales</taxon>
        <taxon>Candidatus Segetimicrobiaceae</taxon>
        <taxon>Candidatus Segetimicrobium</taxon>
    </lineage>
</organism>
<comment type="caution">
    <text evidence="11">The sequence shown here is derived from an EMBL/GenBank/DDBJ whole genome shotgun (WGS) entry which is preliminary data.</text>
</comment>
<keyword evidence="6 9" id="KW-0472">Membrane</keyword>
<feature type="transmembrane region" description="Helical" evidence="9">
    <location>
        <begin position="82"/>
        <end position="104"/>
    </location>
</feature>
<dbReference type="InterPro" id="IPR023615">
    <property type="entry name" value="Cyt_c_Oxase_su1_BS"/>
</dbReference>
<evidence type="ECO:0000256" key="4">
    <source>
        <dbReference type="ARBA" id="ARBA00022982"/>
    </source>
</evidence>
<dbReference type="Gene3D" id="1.20.210.10">
    <property type="entry name" value="Cytochrome c oxidase-like, subunit I domain"/>
    <property type="match status" value="1"/>
</dbReference>
<evidence type="ECO:0000256" key="6">
    <source>
        <dbReference type="ARBA" id="ARBA00023136"/>
    </source>
</evidence>
<evidence type="ECO:0000256" key="8">
    <source>
        <dbReference type="RuleBase" id="RU000370"/>
    </source>
</evidence>
<feature type="transmembrane region" description="Helical" evidence="9">
    <location>
        <begin position="302"/>
        <end position="323"/>
    </location>
</feature>
<evidence type="ECO:0000256" key="3">
    <source>
        <dbReference type="ARBA" id="ARBA00022692"/>
    </source>
</evidence>
<feature type="domain" description="Cytochrome oxidase subunit I profile" evidence="10">
    <location>
        <begin position="23"/>
        <end position="552"/>
    </location>
</feature>
<gene>
    <name evidence="11" type="ORF">E6H00_00660</name>
</gene>
<dbReference type="InterPro" id="IPR000883">
    <property type="entry name" value="Cyt_C_Oxase_1"/>
</dbReference>
<accession>A0A537KDG6</accession>
<dbReference type="GO" id="GO:0016020">
    <property type="term" value="C:membrane"/>
    <property type="evidence" value="ECO:0007669"/>
    <property type="project" value="UniProtKB-SubCell"/>
</dbReference>
<evidence type="ECO:0000259" key="10">
    <source>
        <dbReference type="PROSITE" id="PS50855"/>
    </source>
</evidence>
<proteinExistence type="inferred from homology"/>
<evidence type="ECO:0000256" key="7">
    <source>
        <dbReference type="ARBA" id="ARBA00025218"/>
    </source>
</evidence>
<feature type="transmembrane region" description="Helical" evidence="9">
    <location>
        <begin position="444"/>
        <end position="463"/>
    </location>
</feature>
<evidence type="ECO:0000256" key="9">
    <source>
        <dbReference type="SAM" id="Phobius"/>
    </source>
</evidence>
<comment type="subcellular location">
    <subcellularLocation>
        <location evidence="1">Membrane</location>
        <topology evidence="1">Multi-pass membrane protein</topology>
    </subcellularLocation>
</comment>
<keyword evidence="4 8" id="KW-0249">Electron transport</keyword>
<name>A0A537KDG6_9BACT</name>
<dbReference type="PANTHER" id="PTHR10422">
    <property type="entry name" value="CYTOCHROME C OXIDASE SUBUNIT 1"/>
    <property type="match status" value="1"/>
</dbReference>
<keyword evidence="8" id="KW-0813">Transport</keyword>
<sequence length="591" mass="64875">MKERPVDTAVAHETHAGDHPESFIRHYLFSLDHKTIGKQYYFVTLFMALVGGSLAMLMRAHLGWPDRGILDPSTYLAAATMHGTVMIFFFLTSILTGAFGNFLIPLMIGAPDMAFPFLNMLSFWTFVPSVLVLLASFFVPGGPAGNGWTSYAPLSAVPAASPGSGLGQTLWVVAIFILMTSSLFGSLNFLTTIINMRAPGLSLGRLPLAIWGIFITAILALLSFPVLMAALAMLFLDRVAGTSFFVPAGLLIGGKLTPHSGGEALLWQHLFWFFGHPEVYILILTPMGIVSEIISTFSRKPIFGYKAMVLSLASIGFLSFLVWGHHMFVSGMNPILGATFTISTMIIAIPSAIKTFNWLTTLWQGRIRFTTALLFAVGFVSLFVTGGLSGIFLAASPVDIYLHDTYFVVAHFHFVMASAALFSIFAGTYFWFPKMFGRMMNERLGKIHFVLTFLGIYGTFYPMHFLGTHGMSRRLYTPNFYPFLGSVQPLDVFVSISAFVLGAAQFIFIANFFWSMLRGPKAERNPWQSNTLEWTADSPPPHGNWPQTPVVYRWPYDYAVPGAPEDYIPQTVPTAPAYAGRHGGGDAGGAA</sequence>
<feature type="transmembrane region" description="Helical" evidence="9">
    <location>
        <begin position="492"/>
        <end position="514"/>
    </location>
</feature>
<evidence type="ECO:0000313" key="12">
    <source>
        <dbReference type="Proteomes" id="UP000318509"/>
    </source>
</evidence>
<dbReference type="SUPFAM" id="SSF81442">
    <property type="entry name" value="Cytochrome c oxidase subunit I-like"/>
    <property type="match status" value="1"/>
</dbReference>
<dbReference type="EMBL" id="VBAK01000015">
    <property type="protein sequence ID" value="TMI93828.1"/>
    <property type="molecule type" value="Genomic_DNA"/>
</dbReference>
<feature type="transmembrane region" description="Helical" evidence="9">
    <location>
        <begin position="40"/>
        <end position="62"/>
    </location>
</feature>
<dbReference type="PRINTS" id="PR01165">
    <property type="entry name" value="CYCOXIDASEI"/>
</dbReference>
<feature type="transmembrane region" description="Helical" evidence="9">
    <location>
        <begin position="170"/>
        <end position="196"/>
    </location>
</feature>
<feature type="transmembrane region" description="Helical" evidence="9">
    <location>
        <begin position="335"/>
        <end position="353"/>
    </location>
</feature>
<evidence type="ECO:0000256" key="2">
    <source>
        <dbReference type="ARBA" id="ARBA00022660"/>
    </source>
</evidence>
<dbReference type="InterPro" id="IPR023616">
    <property type="entry name" value="Cyt_c_oxase-like_su1_dom"/>
</dbReference>
<keyword evidence="8" id="KW-0349">Heme</keyword>
<dbReference type="GO" id="GO:0004129">
    <property type="term" value="F:cytochrome-c oxidase activity"/>
    <property type="evidence" value="ECO:0007669"/>
    <property type="project" value="InterPro"/>
</dbReference>